<proteinExistence type="predicted"/>
<sequence length="53" mass="5215">MSSRQVKLGVKAPGAGSAEVAGSSECVEAAHDRMTAVVANSVANGRSGQADKA</sequence>
<evidence type="ECO:0000313" key="2">
    <source>
        <dbReference type="EMBL" id="SES43704.1"/>
    </source>
</evidence>
<dbReference type="EMBL" id="FOGI01000014">
    <property type="protein sequence ID" value="SES43704.1"/>
    <property type="molecule type" value="Genomic_DNA"/>
</dbReference>
<evidence type="ECO:0000256" key="1">
    <source>
        <dbReference type="SAM" id="MobiDB-lite"/>
    </source>
</evidence>
<feature type="region of interest" description="Disordered" evidence="1">
    <location>
        <begin position="1"/>
        <end position="21"/>
    </location>
</feature>
<name>A0A1H9XC55_9PSEU</name>
<accession>A0A1H9XC55</accession>
<reference evidence="3" key="1">
    <citation type="submission" date="2016-10" db="EMBL/GenBank/DDBJ databases">
        <authorList>
            <person name="Varghese N."/>
            <person name="Submissions S."/>
        </authorList>
    </citation>
    <scope>NUCLEOTIDE SEQUENCE [LARGE SCALE GENOMIC DNA]</scope>
    <source>
        <strain evidence="3">DSM 44260</strain>
    </source>
</reference>
<protein>
    <submittedName>
        <fullName evidence="2">Uncharacterized protein</fullName>
    </submittedName>
</protein>
<dbReference type="AlphaFoldDB" id="A0A1H9XC55"/>
<organism evidence="2 3">
    <name type="scientific">Actinokineospora terrae</name>
    <dbReference type="NCBI Taxonomy" id="155974"/>
    <lineage>
        <taxon>Bacteria</taxon>
        <taxon>Bacillati</taxon>
        <taxon>Actinomycetota</taxon>
        <taxon>Actinomycetes</taxon>
        <taxon>Pseudonocardiales</taxon>
        <taxon>Pseudonocardiaceae</taxon>
        <taxon>Actinokineospora</taxon>
    </lineage>
</organism>
<dbReference type="Proteomes" id="UP000199051">
    <property type="component" value="Unassembled WGS sequence"/>
</dbReference>
<keyword evidence="3" id="KW-1185">Reference proteome</keyword>
<gene>
    <name evidence="2" type="ORF">SAMN04487818_11440</name>
</gene>
<evidence type="ECO:0000313" key="3">
    <source>
        <dbReference type="Proteomes" id="UP000199051"/>
    </source>
</evidence>